<dbReference type="Proteomes" id="UP000046395">
    <property type="component" value="Unassembled WGS sequence"/>
</dbReference>
<proteinExistence type="predicted"/>
<dbReference type="PANTHER" id="PTHR47331:SF1">
    <property type="entry name" value="GAG-LIKE PROTEIN"/>
    <property type="match status" value="1"/>
</dbReference>
<dbReference type="SUPFAM" id="SSF53098">
    <property type="entry name" value="Ribonuclease H-like"/>
    <property type="match status" value="1"/>
</dbReference>
<dbReference type="AlphaFoldDB" id="A0A5S6QN70"/>
<keyword evidence="2" id="KW-1185">Reference proteome</keyword>
<feature type="domain" description="DUF5641" evidence="1">
    <location>
        <begin position="112"/>
        <end position="205"/>
    </location>
</feature>
<evidence type="ECO:0000313" key="3">
    <source>
        <dbReference type="WBParaSite" id="TMUE_2000008312.1"/>
    </source>
</evidence>
<dbReference type="InterPro" id="IPR012337">
    <property type="entry name" value="RNaseH-like_sf"/>
</dbReference>
<reference evidence="3" key="1">
    <citation type="submission" date="2019-12" db="UniProtKB">
        <authorList>
            <consortium name="WormBaseParasite"/>
        </authorList>
    </citation>
    <scope>IDENTIFICATION</scope>
</reference>
<dbReference type="InterPro" id="IPR040676">
    <property type="entry name" value="DUF5641"/>
</dbReference>
<sequence length="224" mass="25742">MSSEGITWRFITERAPWTGGYWERLVRSVKSALRKVLGHALLTEIEMGTVLAEVEAKVNARPLTFVSEDPKDLNALTPFHFLIGREYLEFPDQRRSQSETYAHQQTNIELQSRWKYQQRLVNHFWKRWRTEYVITLSVRKKWCGVKPSPMVGDIVLVAEENVPRIRWAMARILQVLPGSDNLIRTVRLRTAKGDITRPVAKVHLLEQGLALIYPTGGAAGLLQP</sequence>
<dbReference type="GO" id="GO:0003676">
    <property type="term" value="F:nucleic acid binding"/>
    <property type="evidence" value="ECO:0007669"/>
    <property type="project" value="InterPro"/>
</dbReference>
<protein>
    <submittedName>
        <fullName evidence="3">DUF5641 domain-containing protein</fullName>
    </submittedName>
</protein>
<evidence type="ECO:0000259" key="1">
    <source>
        <dbReference type="Pfam" id="PF18701"/>
    </source>
</evidence>
<dbReference type="Pfam" id="PF18701">
    <property type="entry name" value="DUF5641"/>
    <property type="match status" value="1"/>
</dbReference>
<dbReference type="WBParaSite" id="TMUE_2000008312.1">
    <property type="protein sequence ID" value="TMUE_2000008312.1"/>
    <property type="gene ID" value="WBGene00300212"/>
</dbReference>
<dbReference type="Gene3D" id="3.30.420.10">
    <property type="entry name" value="Ribonuclease H-like superfamily/Ribonuclease H"/>
    <property type="match status" value="1"/>
</dbReference>
<organism evidence="2 3">
    <name type="scientific">Trichuris muris</name>
    <name type="common">Mouse whipworm</name>
    <dbReference type="NCBI Taxonomy" id="70415"/>
    <lineage>
        <taxon>Eukaryota</taxon>
        <taxon>Metazoa</taxon>
        <taxon>Ecdysozoa</taxon>
        <taxon>Nematoda</taxon>
        <taxon>Enoplea</taxon>
        <taxon>Dorylaimia</taxon>
        <taxon>Trichinellida</taxon>
        <taxon>Trichuridae</taxon>
        <taxon>Trichuris</taxon>
    </lineage>
</organism>
<dbReference type="PANTHER" id="PTHR47331">
    <property type="entry name" value="PHD-TYPE DOMAIN-CONTAINING PROTEIN"/>
    <property type="match status" value="1"/>
</dbReference>
<dbReference type="STRING" id="70415.A0A5S6QN70"/>
<dbReference type="InterPro" id="IPR036397">
    <property type="entry name" value="RNaseH_sf"/>
</dbReference>
<name>A0A5S6QN70_TRIMR</name>
<accession>A0A5S6QN70</accession>
<evidence type="ECO:0000313" key="2">
    <source>
        <dbReference type="Proteomes" id="UP000046395"/>
    </source>
</evidence>